<accession>A0A7R9FJV7</accession>
<dbReference type="InterPro" id="IPR016186">
    <property type="entry name" value="C-type_lectin-like/link_sf"/>
</dbReference>
<protein>
    <recommendedName>
        <fullName evidence="2">C-type lectin domain-containing protein</fullName>
    </recommendedName>
</protein>
<evidence type="ECO:0000256" key="1">
    <source>
        <dbReference type="SAM" id="SignalP"/>
    </source>
</evidence>
<dbReference type="InterPro" id="IPR050111">
    <property type="entry name" value="C-type_lectin/snaclec_domain"/>
</dbReference>
<keyword evidence="1" id="KW-0732">Signal</keyword>
<feature type="domain" description="C-type lectin" evidence="2">
    <location>
        <begin position="244"/>
        <end position="386"/>
    </location>
</feature>
<dbReference type="Gene3D" id="3.10.100.10">
    <property type="entry name" value="Mannose-Binding Protein A, subunit A"/>
    <property type="match status" value="2"/>
</dbReference>
<name>A0A7R9FJV7_9NEOP</name>
<feature type="signal peptide" evidence="1">
    <location>
        <begin position="1"/>
        <end position="25"/>
    </location>
</feature>
<dbReference type="Pfam" id="PF00059">
    <property type="entry name" value="Lectin_C"/>
    <property type="match status" value="1"/>
</dbReference>
<feature type="chain" id="PRO_5031143068" description="C-type lectin domain-containing protein" evidence="1">
    <location>
        <begin position="26"/>
        <end position="391"/>
    </location>
</feature>
<dbReference type="SUPFAM" id="SSF56436">
    <property type="entry name" value="C-type lectin-like"/>
    <property type="match status" value="2"/>
</dbReference>
<dbReference type="SMART" id="SM00034">
    <property type="entry name" value="CLECT"/>
    <property type="match status" value="1"/>
</dbReference>
<dbReference type="InterPro" id="IPR001304">
    <property type="entry name" value="C-type_lectin-like"/>
</dbReference>
<dbReference type="PROSITE" id="PS50041">
    <property type="entry name" value="C_TYPE_LECTIN_2"/>
    <property type="match status" value="1"/>
</dbReference>
<sequence>MKPYLQGIFAAILICLTSLIVQGGAREIPQELDCELIQDDGNNNSSQISVNGTNSDRKKLCFKLGNLQVQVLHIPKIGKDLKDEGFWNLQLRHSNGKSTPHYRQHSQLIQSFSEVIPETVISTYNYFGKVGYYKLYYDEMTTWNNSLESCAKDGAHLAVINSLDEAVRLRDMFIFHSSTTTTTTTYNRKIYGYSDRKADVPKPRQFQAYVGIRYDDDIGDFVSIFVIPETVISTYNYFGKVGYYKLYYDEMTTWNNSLESCAKDGAHLAVINSLDEAVRLRDMFIFHSSTTTTTTTYNRKIYGYSDRKADVPKPRQFQAYVGIRYDDDIGDFVSIFDEPLSATGFTVWGPYSPSDEVDLETGCVTLTKGGSMKNINCNIALPYFCEYEMVY</sequence>
<organism evidence="3">
    <name type="scientific">Timema tahoe</name>
    <dbReference type="NCBI Taxonomy" id="61484"/>
    <lineage>
        <taxon>Eukaryota</taxon>
        <taxon>Metazoa</taxon>
        <taxon>Ecdysozoa</taxon>
        <taxon>Arthropoda</taxon>
        <taxon>Hexapoda</taxon>
        <taxon>Insecta</taxon>
        <taxon>Pterygota</taxon>
        <taxon>Neoptera</taxon>
        <taxon>Polyneoptera</taxon>
        <taxon>Phasmatodea</taxon>
        <taxon>Timematodea</taxon>
        <taxon>Timematoidea</taxon>
        <taxon>Timematidae</taxon>
        <taxon>Timema</taxon>
    </lineage>
</organism>
<proteinExistence type="predicted"/>
<reference evidence="3" key="1">
    <citation type="submission" date="2020-11" db="EMBL/GenBank/DDBJ databases">
        <authorList>
            <person name="Tran Van P."/>
        </authorList>
    </citation>
    <scope>NUCLEOTIDE SEQUENCE</scope>
</reference>
<dbReference type="EMBL" id="OE000416">
    <property type="protein sequence ID" value="CAD7453758.1"/>
    <property type="molecule type" value="Genomic_DNA"/>
</dbReference>
<dbReference type="InterPro" id="IPR016187">
    <property type="entry name" value="CTDL_fold"/>
</dbReference>
<dbReference type="PANTHER" id="PTHR22803">
    <property type="entry name" value="MANNOSE, PHOSPHOLIPASE, LECTIN RECEPTOR RELATED"/>
    <property type="match status" value="1"/>
</dbReference>
<dbReference type="AlphaFoldDB" id="A0A7R9FJV7"/>
<gene>
    <name evidence="3" type="ORF">TTEB3V08_LOCUS1887</name>
</gene>
<dbReference type="CDD" id="cd00037">
    <property type="entry name" value="CLECT"/>
    <property type="match status" value="1"/>
</dbReference>
<evidence type="ECO:0000313" key="3">
    <source>
        <dbReference type="EMBL" id="CAD7453758.1"/>
    </source>
</evidence>
<evidence type="ECO:0000259" key="2">
    <source>
        <dbReference type="PROSITE" id="PS50041"/>
    </source>
</evidence>